<sequence length="298" mass="33653">MKKVILSIIFAILLATNFQPSVYAEPSSEQEIVNKQLSIVKKRKIPGYKFYQAYPIKFTGKKVPEIVVSSYGFETGTDFINKTLLEVFQYDSSEKKWRIVNKFTDSGKIYTYRALTYITKGKLLDDKKEQLVVGYIWGSDFSLTPIVYGSTDGKKIKPLIPDKELFLVHGLSHVDHRYVYKKGKFNRFKGNGADDRKVAGGAKHVLMLERKNGKSYISGNKNITMELGEKFSIVRKSKTDSTDYRMRFYIVPSVLPGKGGPLLNIGGSLKAVKPGKVEMGILTGDAYETVEVNFRIVK</sequence>
<accession>A0A372LFS3</accession>
<protein>
    <submittedName>
        <fullName evidence="2">Uncharacterized protein</fullName>
    </submittedName>
</protein>
<evidence type="ECO:0000313" key="3">
    <source>
        <dbReference type="Proteomes" id="UP000262939"/>
    </source>
</evidence>
<dbReference type="Proteomes" id="UP000262939">
    <property type="component" value="Unassembled WGS sequence"/>
</dbReference>
<keyword evidence="1" id="KW-0732">Signal</keyword>
<proteinExistence type="predicted"/>
<comment type="caution">
    <text evidence="2">The sequence shown here is derived from an EMBL/GenBank/DDBJ whole genome shotgun (WGS) entry which is preliminary data.</text>
</comment>
<dbReference type="OrthoDB" id="2971494at2"/>
<gene>
    <name evidence="2" type="ORF">D0466_04130</name>
</gene>
<name>A0A372LFS3_9BACI</name>
<dbReference type="AlphaFoldDB" id="A0A372LFS3"/>
<feature type="chain" id="PRO_5017010125" evidence="1">
    <location>
        <begin position="25"/>
        <end position="298"/>
    </location>
</feature>
<evidence type="ECO:0000313" key="2">
    <source>
        <dbReference type="EMBL" id="RFU65107.1"/>
    </source>
</evidence>
<reference evidence="2 3" key="1">
    <citation type="submission" date="2018-08" db="EMBL/GenBank/DDBJ databases">
        <title>Bacillus chawlae sp. nov., Bacillus glennii sp. nov., and Bacillus saganii sp. nov. Isolated from the Vehicle Assembly Building at Kennedy Space Center where the Viking Spacecraft were Assembled.</title>
        <authorList>
            <person name="Seuylemezian A."/>
            <person name="Vaishampayan P."/>
        </authorList>
    </citation>
    <scope>NUCLEOTIDE SEQUENCE [LARGE SCALE GENOMIC DNA]</scope>
    <source>
        <strain evidence="2 3">V44-8</strain>
    </source>
</reference>
<dbReference type="RefSeq" id="WP_117321283.1">
    <property type="nucleotide sequence ID" value="NZ_QVTD01000003.1"/>
</dbReference>
<dbReference type="EMBL" id="QVTD01000003">
    <property type="protein sequence ID" value="RFU65107.1"/>
    <property type="molecule type" value="Genomic_DNA"/>
</dbReference>
<keyword evidence="3" id="KW-1185">Reference proteome</keyword>
<feature type="signal peptide" evidence="1">
    <location>
        <begin position="1"/>
        <end position="24"/>
    </location>
</feature>
<organism evidence="2 3">
    <name type="scientific">Peribacillus glennii</name>
    <dbReference type="NCBI Taxonomy" id="2303991"/>
    <lineage>
        <taxon>Bacteria</taxon>
        <taxon>Bacillati</taxon>
        <taxon>Bacillota</taxon>
        <taxon>Bacilli</taxon>
        <taxon>Bacillales</taxon>
        <taxon>Bacillaceae</taxon>
        <taxon>Peribacillus</taxon>
    </lineage>
</organism>
<evidence type="ECO:0000256" key="1">
    <source>
        <dbReference type="SAM" id="SignalP"/>
    </source>
</evidence>